<feature type="transmembrane region" description="Helical" evidence="9">
    <location>
        <begin position="369"/>
        <end position="389"/>
    </location>
</feature>
<evidence type="ECO:0000313" key="12">
    <source>
        <dbReference type="Proteomes" id="UP001196509"/>
    </source>
</evidence>
<evidence type="ECO:0000256" key="3">
    <source>
        <dbReference type="ARBA" id="ARBA00022448"/>
    </source>
</evidence>
<comment type="subcellular location">
    <subcellularLocation>
        <location evidence="1">Cell membrane</location>
        <topology evidence="1">Multi-pass membrane protein</topology>
    </subcellularLocation>
</comment>
<keyword evidence="12" id="KW-1185">Reference proteome</keyword>
<keyword evidence="8 9" id="KW-0472">Membrane</keyword>
<feature type="transmembrane region" description="Helical" evidence="9">
    <location>
        <begin position="395"/>
        <end position="416"/>
    </location>
</feature>
<feature type="transmembrane region" description="Helical" evidence="9">
    <location>
        <begin position="238"/>
        <end position="259"/>
    </location>
</feature>
<feature type="domain" description="Major facilitator superfamily (MFS) profile" evidence="10">
    <location>
        <begin position="15"/>
        <end position="424"/>
    </location>
</feature>
<organism evidence="11 12">
    <name type="scientific">Flavimaribacter sediminis</name>
    <dbReference type="NCBI Taxonomy" id="2865987"/>
    <lineage>
        <taxon>Bacteria</taxon>
        <taxon>Pseudomonadati</taxon>
        <taxon>Pseudomonadota</taxon>
        <taxon>Alphaproteobacteria</taxon>
        <taxon>Hyphomicrobiales</taxon>
        <taxon>Rhizobiaceae</taxon>
        <taxon>Flavimaribacter</taxon>
    </lineage>
</organism>
<keyword evidence="5 9" id="KW-0812">Transmembrane</keyword>
<dbReference type="GO" id="GO:0015293">
    <property type="term" value="F:symporter activity"/>
    <property type="evidence" value="ECO:0007669"/>
    <property type="project" value="UniProtKB-KW"/>
</dbReference>
<keyword evidence="3" id="KW-0813">Transport</keyword>
<evidence type="ECO:0000259" key="10">
    <source>
        <dbReference type="PROSITE" id="PS50850"/>
    </source>
</evidence>
<dbReference type="PANTHER" id="PTHR43528:SF1">
    <property type="entry name" value="ALPHA-KETOGLUTARATE PERMEASE"/>
    <property type="match status" value="1"/>
</dbReference>
<keyword evidence="7 9" id="KW-1133">Transmembrane helix</keyword>
<dbReference type="GO" id="GO:0005886">
    <property type="term" value="C:plasma membrane"/>
    <property type="evidence" value="ECO:0007669"/>
    <property type="project" value="UniProtKB-SubCell"/>
</dbReference>
<accession>A0AAE3D313</accession>
<feature type="transmembrane region" description="Helical" evidence="9">
    <location>
        <begin position="336"/>
        <end position="357"/>
    </location>
</feature>
<protein>
    <submittedName>
        <fullName evidence="11">MFS transporter</fullName>
    </submittedName>
</protein>
<dbReference type="InterPro" id="IPR036259">
    <property type="entry name" value="MFS_trans_sf"/>
</dbReference>
<reference evidence="11" key="1">
    <citation type="submission" date="2021-08" db="EMBL/GenBank/DDBJ databases">
        <title>Hoeflea bacterium WL0058 sp. nov., isolated from the sediment.</title>
        <authorList>
            <person name="Wang L."/>
            <person name="Zhang D."/>
        </authorList>
    </citation>
    <scope>NUCLEOTIDE SEQUENCE</scope>
    <source>
        <strain evidence="11">WL0058</strain>
    </source>
</reference>
<dbReference type="InterPro" id="IPR005829">
    <property type="entry name" value="Sugar_transporter_CS"/>
</dbReference>
<feature type="transmembrane region" description="Helical" evidence="9">
    <location>
        <begin position="152"/>
        <end position="175"/>
    </location>
</feature>
<keyword evidence="6" id="KW-0769">Symport</keyword>
<dbReference type="FunFam" id="1.20.1250.20:FF:000001">
    <property type="entry name" value="Dicarboxylate MFS transporter"/>
    <property type="match status" value="1"/>
</dbReference>
<dbReference type="PANTHER" id="PTHR43528">
    <property type="entry name" value="ALPHA-KETOGLUTARATE PERMEASE"/>
    <property type="match status" value="1"/>
</dbReference>
<evidence type="ECO:0000313" key="11">
    <source>
        <dbReference type="EMBL" id="MBW8639381.1"/>
    </source>
</evidence>
<evidence type="ECO:0000256" key="4">
    <source>
        <dbReference type="ARBA" id="ARBA00022475"/>
    </source>
</evidence>
<feature type="transmembrane region" description="Helical" evidence="9">
    <location>
        <begin position="111"/>
        <end position="131"/>
    </location>
</feature>
<comment type="similarity">
    <text evidence="2">Belongs to the major facilitator superfamily. Metabolite:H+ Symporter (MHS) family (TC 2.A.1.6) family.</text>
</comment>
<gene>
    <name evidence="11" type="ORF">K1W69_19460</name>
</gene>
<dbReference type="SUPFAM" id="SSF103473">
    <property type="entry name" value="MFS general substrate transporter"/>
    <property type="match status" value="1"/>
</dbReference>
<proteinExistence type="inferred from homology"/>
<feature type="transmembrane region" description="Helical" evidence="9">
    <location>
        <begin position="304"/>
        <end position="324"/>
    </location>
</feature>
<feature type="transmembrane region" description="Helical" evidence="9">
    <location>
        <begin position="187"/>
        <end position="206"/>
    </location>
</feature>
<keyword evidence="4" id="KW-1003">Cell membrane</keyword>
<dbReference type="EMBL" id="JAICBX010000004">
    <property type="protein sequence ID" value="MBW8639381.1"/>
    <property type="molecule type" value="Genomic_DNA"/>
</dbReference>
<dbReference type="InterPro" id="IPR051084">
    <property type="entry name" value="H+-coupled_symporters"/>
</dbReference>
<dbReference type="InterPro" id="IPR011701">
    <property type="entry name" value="MFS"/>
</dbReference>
<dbReference type="PROSITE" id="PS00217">
    <property type="entry name" value="SUGAR_TRANSPORT_2"/>
    <property type="match status" value="1"/>
</dbReference>
<evidence type="ECO:0000256" key="7">
    <source>
        <dbReference type="ARBA" id="ARBA00022989"/>
    </source>
</evidence>
<dbReference type="Pfam" id="PF07690">
    <property type="entry name" value="MFS_1"/>
    <property type="match status" value="1"/>
</dbReference>
<name>A0AAE3D313_9HYPH</name>
<dbReference type="RefSeq" id="WP_220230115.1">
    <property type="nucleotide sequence ID" value="NZ_JAICBX010000004.1"/>
</dbReference>
<evidence type="ECO:0000256" key="9">
    <source>
        <dbReference type="SAM" id="Phobius"/>
    </source>
</evidence>
<feature type="transmembrane region" description="Helical" evidence="9">
    <location>
        <begin position="87"/>
        <end position="105"/>
    </location>
</feature>
<dbReference type="PROSITE" id="PS50850">
    <property type="entry name" value="MFS"/>
    <property type="match status" value="1"/>
</dbReference>
<sequence length="425" mass="44971">MIASAVAAPASKRTPIIAGAVGSVVEWYDFAIYGFFAASIGKLFFPSDVPLASLLSAFAVFAVGYAARPIGSLLFGYLGDRFGRRRALMISIVAMGASTTAVAILPTYAQIGVAAPVILIALRILQGLSVGGEYTGASVYVAEHAPPKRRGFLASFVEFGVVGGFMLGSAIGAMTAAALGDAGVSAWGWRIPFAFGGVLTLIVLALRRNMPESFAGSTAEDLSVSPLMEVFRDHWREMLHITALVAYAGPMFYIVWVYAASYLEQTLHFSTVVTMDIYLVSLGIIGVVVPISGHLSDRFGRRPFFLAVGIAGLVLTWPLFYLLHQPSVAQVLVAQLGFAILFGTIYGMVPATIAELLPTRVRCSGAAIGYNACLGLIAGTAPLLSTWLVARTGDVLAPAWYLILLAGVHLIGWAFLKEKAGQPLS</sequence>
<evidence type="ECO:0000256" key="1">
    <source>
        <dbReference type="ARBA" id="ARBA00004651"/>
    </source>
</evidence>
<evidence type="ECO:0000256" key="2">
    <source>
        <dbReference type="ARBA" id="ARBA00008240"/>
    </source>
</evidence>
<comment type="caution">
    <text evidence="11">The sequence shown here is derived from an EMBL/GenBank/DDBJ whole genome shotgun (WGS) entry which is preliminary data.</text>
</comment>
<feature type="transmembrane region" description="Helical" evidence="9">
    <location>
        <begin position="49"/>
        <end position="67"/>
    </location>
</feature>
<dbReference type="AlphaFoldDB" id="A0AAE3D313"/>
<evidence type="ECO:0000256" key="5">
    <source>
        <dbReference type="ARBA" id="ARBA00022692"/>
    </source>
</evidence>
<dbReference type="Gene3D" id="1.20.1250.20">
    <property type="entry name" value="MFS general substrate transporter like domains"/>
    <property type="match status" value="2"/>
</dbReference>
<evidence type="ECO:0000256" key="6">
    <source>
        <dbReference type="ARBA" id="ARBA00022847"/>
    </source>
</evidence>
<evidence type="ECO:0000256" key="8">
    <source>
        <dbReference type="ARBA" id="ARBA00023136"/>
    </source>
</evidence>
<dbReference type="InterPro" id="IPR020846">
    <property type="entry name" value="MFS_dom"/>
</dbReference>
<feature type="transmembrane region" description="Helical" evidence="9">
    <location>
        <begin position="271"/>
        <end position="292"/>
    </location>
</feature>
<dbReference type="Proteomes" id="UP001196509">
    <property type="component" value="Unassembled WGS sequence"/>
</dbReference>